<sequence length="150" mass="16779">MENGTVFRVNSPQVVSETIDGEVVIVNLDKGIYYSLLKTGADVWSRIERQLDRQELVREVVRSYDGSVEEIEIAIDEFIANLLAEELIVIDPQPRAASTENSPEILETSGSKPHFEKPLVEKFTDMEDLLLLDPIHEVDVDAGWPTAKAA</sequence>
<name>A0A2T1GIV0_9CYAN</name>
<dbReference type="EMBL" id="PVWO01000066">
    <property type="protein sequence ID" value="PSB57686.1"/>
    <property type="molecule type" value="Genomic_DNA"/>
</dbReference>
<dbReference type="InterPro" id="IPR041881">
    <property type="entry name" value="PqqD_sf"/>
</dbReference>
<protein>
    <submittedName>
        <fullName evidence="1">Pyrroloquinoline quinone biosynthesis protein PqqD</fullName>
    </submittedName>
</protein>
<reference evidence="1 2" key="1">
    <citation type="submission" date="2018-03" db="EMBL/GenBank/DDBJ databases">
        <title>The ancient ancestry and fast evolution of plastids.</title>
        <authorList>
            <person name="Moore K.R."/>
            <person name="Magnabosco C."/>
            <person name="Momper L."/>
            <person name="Gold D.A."/>
            <person name="Bosak T."/>
            <person name="Fournier G.P."/>
        </authorList>
    </citation>
    <scope>NUCLEOTIDE SEQUENCE [LARGE SCALE GENOMIC DNA]</scope>
    <source>
        <strain evidence="1 2">CCALA 037</strain>
    </source>
</reference>
<dbReference type="Pfam" id="PF05402">
    <property type="entry name" value="PqqD"/>
    <property type="match status" value="1"/>
</dbReference>
<dbReference type="RefSeq" id="WP_106302286.1">
    <property type="nucleotide sequence ID" value="NZ_PVWO01000066.1"/>
</dbReference>
<dbReference type="Gene3D" id="1.10.10.1150">
    <property type="entry name" value="Coenzyme PQQ synthesis protein D (PqqD)"/>
    <property type="match status" value="1"/>
</dbReference>
<dbReference type="InterPro" id="IPR008792">
    <property type="entry name" value="PQQD"/>
</dbReference>
<evidence type="ECO:0000313" key="1">
    <source>
        <dbReference type="EMBL" id="PSB57686.1"/>
    </source>
</evidence>
<gene>
    <name evidence="1" type="ORF">C7B77_07515</name>
</gene>
<dbReference type="OrthoDB" id="8686088at2"/>
<comment type="caution">
    <text evidence="1">The sequence shown here is derived from an EMBL/GenBank/DDBJ whole genome shotgun (WGS) entry which is preliminary data.</text>
</comment>
<proteinExistence type="predicted"/>
<evidence type="ECO:0000313" key="2">
    <source>
        <dbReference type="Proteomes" id="UP000238937"/>
    </source>
</evidence>
<keyword evidence="2" id="KW-1185">Reference proteome</keyword>
<organism evidence="1 2">
    <name type="scientific">Chamaesiphon polymorphus CCALA 037</name>
    <dbReference type="NCBI Taxonomy" id="2107692"/>
    <lineage>
        <taxon>Bacteria</taxon>
        <taxon>Bacillati</taxon>
        <taxon>Cyanobacteriota</taxon>
        <taxon>Cyanophyceae</taxon>
        <taxon>Gomontiellales</taxon>
        <taxon>Chamaesiphonaceae</taxon>
        <taxon>Chamaesiphon</taxon>
    </lineage>
</organism>
<accession>A0A2T1GIV0</accession>
<dbReference type="Proteomes" id="UP000238937">
    <property type="component" value="Unassembled WGS sequence"/>
</dbReference>
<dbReference type="AlphaFoldDB" id="A0A2T1GIV0"/>